<dbReference type="EMBL" id="PEZI01000006">
    <property type="protein sequence ID" value="PIS14890.1"/>
    <property type="molecule type" value="Genomic_DNA"/>
</dbReference>
<name>A0A2H0WQF6_9BACT</name>
<comment type="caution">
    <text evidence="1">The sequence shown here is derived from an EMBL/GenBank/DDBJ whole genome shotgun (WGS) entry which is preliminary data.</text>
</comment>
<dbReference type="Proteomes" id="UP000230775">
    <property type="component" value="Unassembled WGS sequence"/>
</dbReference>
<sequence>METEIKERITVVSLFENGQMKPLLFSWRKKIYRVLRVVFSHSRPIGKDNVFYFSIETKGGEFEISFNREKSWWEITKIFNS</sequence>
<organism evidence="1 2">
    <name type="scientific">Candidatus Shapirobacteria bacterium CG09_land_8_20_14_0_10_39_12</name>
    <dbReference type="NCBI Taxonomy" id="1974885"/>
    <lineage>
        <taxon>Bacteria</taxon>
        <taxon>Candidatus Shapironibacteriota</taxon>
    </lineage>
</organism>
<proteinExistence type="predicted"/>
<protein>
    <submittedName>
        <fullName evidence="1">Uncharacterized protein</fullName>
    </submittedName>
</protein>
<gene>
    <name evidence="1" type="ORF">COT64_00205</name>
</gene>
<dbReference type="AlphaFoldDB" id="A0A2H0WQF6"/>
<evidence type="ECO:0000313" key="1">
    <source>
        <dbReference type="EMBL" id="PIS14890.1"/>
    </source>
</evidence>
<evidence type="ECO:0000313" key="2">
    <source>
        <dbReference type="Proteomes" id="UP000230775"/>
    </source>
</evidence>
<accession>A0A2H0WQF6</accession>
<reference evidence="2" key="1">
    <citation type="submission" date="2017-09" db="EMBL/GenBank/DDBJ databases">
        <title>Depth-based differentiation of microbial function through sediment-hosted aquifers and enrichment of novel symbionts in the deep terrestrial subsurface.</title>
        <authorList>
            <person name="Probst A.J."/>
            <person name="Ladd B."/>
            <person name="Jarett J.K."/>
            <person name="Geller-Mcgrath D.E."/>
            <person name="Sieber C.M.K."/>
            <person name="Emerson J.B."/>
            <person name="Anantharaman K."/>
            <person name="Thomas B.C."/>
            <person name="Malmstrom R."/>
            <person name="Stieglmeier M."/>
            <person name="Klingl A."/>
            <person name="Woyke T."/>
            <person name="Ryan C.M."/>
            <person name="Banfield J.F."/>
        </authorList>
    </citation>
    <scope>NUCLEOTIDE SEQUENCE [LARGE SCALE GENOMIC DNA]</scope>
</reference>